<feature type="domain" description="Hemerythrin-like" evidence="2">
    <location>
        <begin position="10"/>
        <end position="118"/>
    </location>
</feature>
<dbReference type="InterPro" id="IPR012312">
    <property type="entry name" value="Hemerythrin-like"/>
</dbReference>
<feature type="region of interest" description="Disordered" evidence="1">
    <location>
        <begin position="145"/>
        <end position="164"/>
    </location>
</feature>
<evidence type="ECO:0000313" key="4">
    <source>
        <dbReference type="Proteomes" id="UP000703269"/>
    </source>
</evidence>
<gene>
    <name evidence="3" type="ORF">PsYK624_158190</name>
</gene>
<evidence type="ECO:0000313" key="3">
    <source>
        <dbReference type="EMBL" id="GJE99552.1"/>
    </source>
</evidence>
<dbReference type="PANTHER" id="PTHR35585:SF1">
    <property type="entry name" value="HHE DOMAIN PROTEIN (AFU_ORTHOLOGUE AFUA_4G00730)"/>
    <property type="match status" value="1"/>
</dbReference>
<dbReference type="Pfam" id="PF01814">
    <property type="entry name" value="Hemerythrin"/>
    <property type="match status" value="1"/>
</dbReference>
<evidence type="ECO:0000256" key="1">
    <source>
        <dbReference type="SAM" id="MobiDB-lite"/>
    </source>
</evidence>
<feature type="compositionally biased region" description="Low complexity" evidence="1">
    <location>
        <begin position="154"/>
        <end position="164"/>
    </location>
</feature>
<dbReference type="Proteomes" id="UP000703269">
    <property type="component" value="Unassembled WGS sequence"/>
</dbReference>
<sequence>MSAQQLDVAKEVKLDHDNVRDLFQRYKSASDSKQKQAIACTLIREMAIHGDAEEMSIYKEYARFGLGSEAEHNKEEHAEVKRVLYEADTKSFESADYDQVLAKAFNVFDTHAKEEEEQQLSQLASKLSAQENDKLARDFLKARKMAPTRPHPSAPQSGGAAQMAAGMPAGMADKIVEMMQGREFVDLKANHPKV</sequence>
<evidence type="ECO:0000259" key="2">
    <source>
        <dbReference type="Pfam" id="PF01814"/>
    </source>
</evidence>
<accession>A0A9P3LMP0</accession>
<dbReference type="OrthoDB" id="9983919at2759"/>
<dbReference type="AlphaFoldDB" id="A0A9P3LMP0"/>
<dbReference type="PANTHER" id="PTHR35585">
    <property type="entry name" value="HHE DOMAIN PROTEIN (AFU_ORTHOLOGUE AFUA_4G00730)"/>
    <property type="match status" value="1"/>
</dbReference>
<protein>
    <submittedName>
        <fullName evidence="3">Hemerythrin HHE cation binding domain</fullName>
    </submittedName>
</protein>
<keyword evidence="4" id="KW-1185">Reference proteome</keyword>
<comment type="caution">
    <text evidence="3">The sequence shown here is derived from an EMBL/GenBank/DDBJ whole genome shotgun (WGS) entry which is preliminary data.</text>
</comment>
<proteinExistence type="predicted"/>
<name>A0A9P3LMP0_9APHY</name>
<organism evidence="3 4">
    <name type="scientific">Phanerochaete sordida</name>
    <dbReference type="NCBI Taxonomy" id="48140"/>
    <lineage>
        <taxon>Eukaryota</taxon>
        <taxon>Fungi</taxon>
        <taxon>Dikarya</taxon>
        <taxon>Basidiomycota</taxon>
        <taxon>Agaricomycotina</taxon>
        <taxon>Agaricomycetes</taxon>
        <taxon>Polyporales</taxon>
        <taxon>Phanerochaetaceae</taxon>
        <taxon>Phanerochaete</taxon>
    </lineage>
</organism>
<dbReference type="EMBL" id="BPQB01000112">
    <property type="protein sequence ID" value="GJE99552.1"/>
    <property type="molecule type" value="Genomic_DNA"/>
</dbReference>
<reference evidence="3 4" key="1">
    <citation type="submission" date="2021-08" db="EMBL/GenBank/DDBJ databases">
        <title>Draft Genome Sequence of Phanerochaete sordida strain YK-624.</title>
        <authorList>
            <person name="Mori T."/>
            <person name="Dohra H."/>
            <person name="Suzuki T."/>
            <person name="Kawagishi H."/>
            <person name="Hirai H."/>
        </authorList>
    </citation>
    <scope>NUCLEOTIDE SEQUENCE [LARGE SCALE GENOMIC DNA]</scope>
    <source>
        <strain evidence="3 4">YK-624</strain>
    </source>
</reference>